<evidence type="ECO:0000313" key="1">
    <source>
        <dbReference type="EMBL" id="KKL56891.1"/>
    </source>
</evidence>
<comment type="caution">
    <text evidence="1">The sequence shown here is derived from an EMBL/GenBank/DDBJ whole genome shotgun (WGS) entry which is preliminary data.</text>
</comment>
<dbReference type="EMBL" id="LAZR01030344">
    <property type="protein sequence ID" value="KKL56891.1"/>
    <property type="molecule type" value="Genomic_DNA"/>
</dbReference>
<sequence>MDLHLTAFNPEKEICFLICDYGPTLATRSPAKALRWISKWGPSHVGIHRLTLLGRKKAPMRWVLSTFKRMGLLELRATVEKQEEERRIRTKLKVRDTIFLPTNRYPAKKEVRGAT</sequence>
<accession>A0A0F9DT17</accession>
<gene>
    <name evidence="1" type="ORF">LCGC14_2240900</name>
</gene>
<organism evidence="1">
    <name type="scientific">marine sediment metagenome</name>
    <dbReference type="NCBI Taxonomy" id="412755"/>
    <lineage>
        <taxon>unclassified sequences</taxon>
        <taxon>metagenomes</taxon>
        <taxon>ecological metagenomes</taxon>
    </lineage>
</organism>
<protein>
    <submittedName>
        <fullName evidence="1">Uncharacterized protein</fullName>
    </submittedName>
</protein>
<dbReference type="AlphaFoldDB" id="A0A0F9DT17"/>
<name>A0A0F9DT17_9ZZZZ</name>
<reference evidence="1" key="1">
    <citation type="journal article" date="2015" name="Nature">
        <title>Complex archaea that bridge the gap between prokaryotes and eukaryotes.</title>
        <authorList>
            <person name="Spang A."/>
            <person name="Saw J.H."/>
            <person name="Jorgensen S.L."/>
            <person name="Zaremba-Niedzwiedzka K."/>
            <person name="Martijn J."/>
            <person name="Lind A.E."/>
            <person name="van Eijk R."/>
            <person name="Schleper C."/>
            <person name="Guy L."/>
            <person name="Ettema T.J."/>
        </authorList>
    </citation>
    <scope>NUCLEOTIDE SEQUENCE</scope>
</reference>
<proteinExistence type="predicted"/>